<name>A0A2P5B700_PARAD</name>
<organism evidence="1 2">
    <name type="scientific">Parasponia andersonii</name>
    <name type="common">Sponia andersonii</name>
    <dbReference type="NCBI Taxonomy" id="3476"/>
    <lineage>
        <taxon>Eukaryota</taxon>
        <taxon>Viridiplantae</taxon>
        <taxon>Streptophyta</taxon>
        <taxon>Embryophyta</taxon>
        <taxon>Tracheophyta</taxon>
        <taxon>Spermatophyta</taxon>
        <taxon>Magnoliopsida</taxon>
        <taxon>eudicotyledons</taxon>
        <taxon>Gunneridae</taxon>
        <taxon>Pentapetalae</taxon>
        <taxon>rosids</taxon>
        <taxon>fabids</taxon>
        <taxon>Rosales</taxon>
        <taxon>Cannabaceae</taxon>
        <taxon>Parasponia</taxon>
    </lineage>
</organism>
<sequence>MPLFIWYSYYLEPRSKKVVMSHTNQRGKSKNLSYCSEIETGGSSTYFSSYMKPTYKCGELAVIRVSWSNQNPGQGARTFLWVLPS</sequence>
<dbReference type="AlphaFoldDB" id="A0A2P5B700"/>
<gene>
    <name evidence="1" type="ORF">PanWU01x14_266260</name>
</gene>
<evidence type="ECO:0000313" key="1">
    <source>
        <dbReference type="EMBL" id="PON44548.1"/>
    </source>
</evidence>
<comment type="caution">
    <text evidence="1">The sequence shown here is derived from an EMBL/GenBank/DDBJ whole genome shotgun (WGS) entry which is preliminary data.</text>
</comment>
<dbReference type="Proteomes" id="UP000237105">
    <property type="component" value="Unassembled WGS sequence"/>
</dbReference>
<accession>A0A2P5B700</accession>
<evidence type="ECO:0000313" key="2">
    <source>
        <dbReference type="Proteomes" id="UP000237105"/>
    </source>
</evidence>
<keyword evidence="2" id="KW-1185">Reference proteome</keyword>
<reference evidence="2" key="1">
    <citation type="submission" date="2016-06" db="EMBL/GenBank/DDBJ databases">
        <title>Parallel loss of symbiosis genes in relatives of nitrogen-fixing non-legume Parasponia.</title>
        <authorList>
            <person name="Van Velzen R."/>
            <person name="Holmer R."/>
            <person name="Bu F."/>
            <person name="Rutten L."/>
            <person name="Van Zeijl A."/>
            <person name="Liu W."/>
            <person name="Santuari L."/>
            <person name="Cao Q."/>
            <person name="Sharma T."/>
            <person name="Shen D."/>
            <person name="Roswanjaya Y."/>
            <person name="Wardhani T."/>
            <person name="Kalhor M.S."/>
            <person name="Jansen J."/>
            <person name="Van den Hoogen J."/>
            <person name="Gungor B."/>
            <person name="Hartog M."/>
            <person name="Hontelez J."/>
            <person name="Verver J."/>
            <person name="Yang W.-C."/>
            <person name="Schijlen E."/>
            <person name="Repin R."/>
            <person name="Schilthuizen M."/>
            <person name="Schranz E."/>
            <person name="Heidstra R."/>
            <person name="Miyata K."/>
            <person name="Fedorova E."/>
            <person name="Kohlen W."/>
            <person name="Bisseling T."/>
            <person name="Smit S."/>
            <person name="Geurts R."/>
        </authorList>
    </citation>
    <scope>NUCLEOTIDE SEQUENCE [LARGE SCALE GENOMIC DNA]</scope>
    <source>
        <strain evidence="2">cv. WU1-14</strain>
    </source>
</reference>
<dbReference type="EMBL" id="JXTB01000348">
    <property type="protein sequence ID" value="PON44548.1"/>
    <property type="molecule type" value="Genomic_DNA"/>
</dbReference>
<protein>
    <submittedName>
        <fullName evidence="1">Uncharacterized protein</fullName>
    </submittedName>
</protein>
<proteinExistence type="predicted"/>